<dbReference type="GeneID" id="94022235"/>
<feature type="compositionally biased region" description="Gly residues" evidence="1">
    <location>
        <begin position="108"/>
        <end position="118"/>
    </location>
</feature>
<dbReference type="STRING" id="60137.SAMN04488041_10243"/>
<feature type="signal peptide" evidence="2">
    <location>
        <begin position="1"/>
        <end position="24"/>
    </location>
</feature>
<evidence type="ECO:0000313" key="3">
    <source>
        <dbReference type="EMBL" id="SDW38220.1"/>
    </source>
</evidence>
<accession>A0A1H2T315</accession>
<evidence type="ECO:0000313" key="4">
    <source>
        <dbReference type="Proteomes" id="UP000183076"/>
    </source>
</evidence>
<dbReference type="AlphaFoldDB" id="A0A1H2T315"/>
<proteinExistence type="predicted"/>
<name>A0A1H2T315_9RHOB</name>
<evidence type="ECO:0000256" key="1">
    <source>
        <dbReference type="SAM" id="MobiDB-lite"/>
    </source>
</evidence>
<keyword evidence="2" id="KW-0732">Signal</keyword>
<reference evidence="4" key="1">
    <citation type="submission" date="2016-10" db="EMBL/GenBank/DDBJ databases">
        <authorList>
            <person name="Varghese N."/>
            <person name="Submissions S."/>
        </authorList>
    </citation>
    <scope>NUCLEOTIDE SEQUENCE [LARGE SCALE GENOMIC DNA]</scope>
    <source>
        <strain evidence="4">DSM 10014</strain>
    </source>
</reference>
<protein>
    <submittedName>
        <fullName evidence="3">Uncharacterized protein</fullName>
    </submittedName>
</protein>
<gene>
    <name evidence="3" type="ORF">SAMN04488041_10243</name>
</gene>
<evidence type="ECO:0000256" key="2">
    <source>
        <dbReference type="SAM" id="SignalP"/>
    </source>
</evidence>
<feature type="chain" id="PRO_5010339828" evidence="2">
    <location>
        <begin position="25"/>
        <end position="226"/>
    </location>
</feature>
<organism evidence="3 4">
    <name type="scientific">Sulfitobacter pontiacus</name>
    <dbReference type="NCBI Taxonomy" id="60137"/>
    <lineage>
        <taxon>Bacteria</taxon>
        <taxon>Pseudomonadati</taxon>
        <taxon>Pseudomonadota</taxon>
        <taxon>Alphaproteobacteria</taxon>
        <taxon>Rhodobacterales</taxon>
        <taxon>Roseobacteraceae</taxon>
        <taxon>Sulfitobacter</taxon>
    </lineage>
</organism>
<feature type="region of interest" description="Disordered" evidence="1">
    <location>
        <begin position="108"/>
        <end position="136"/>
    </location>
</feature>
<feature type="compositionally biased region" description="Low complexity" evidence="1">
    <location>
        <begin position="119"/>
        <end position="136"/>
    </location>
</feature>
<dbReference type="InterPro" id="IPR011033">
    <property type="entry name" value="PRC_barrel-like_sf"/>
</dbReference>
<sequence length="226" mass="21114">MTSMFLKNAATSVATVFIATSAFALDVGVGASVGGIGAGVGASVGHGSAADVGVGVGAGSVGAGAGASVGGGSVADAGAGASVGGVGAGVGASVGGGSVAGVGVGVGSTGGSNSGGGTTTDNSGTTGSTTAAVSRSVSGDVTRAAASVPITAALGATVMTTDREVVGMIEDVRPSTQGKFVATIRMNVAFGAQPRTIQIKMPMLKSDTDMIRVGFTRSSLLRQIQS</sequence>
<dbReference type="SUPFAM" id="SSF50346">
    <property type="entry name" value="PRC-barrel domain"/>
    <property type="match status" value="1"/>
</dbReference>
<dbReference type="Proteomes" id="UP000183076">
    <property type="component" value="Unassembled WGS sequence"/>
</dbReference>
<dbReference type="RefSeq" id="WP_074634828.1">
    <property type="nucleotide sequence ID" value="NZ_CP160849.1"/>
</dbReference>
<dbReference type="EMBL" id="FNNB01000002">
    <property type="protein sequence ID" value="SDW38220.1"/>
    <property type="molecule type" value="Genomic_DNA"/>
</dbReference>